<evidence type="ECO:0000256" key="5">
    <source>
        <dbReference type="ARBA" id="ARBA00022898"/>
    </source>
</evidence>
<dbReference type="InterPro" id="IPR004839">
    <property type="entry name" value="Aminotransferase_I/II_large"/>
</dbReference>
<dbReference type="GO" id="GO:0042853">
    <property type="term" value="P:L-alanine catabolic process"/>
    <property type="evidence" value="ECO:0007669"/>
    <property type="project" value="UniProtKB-UniPathway"/>
</dbReference>
<organism evidence="11 12">
    <name type="scientific">Scleropages formosus</name>
    <name type="common">Asian bonytongue</name>
    <name type="synonym">Osteoglossum formosum</name>
    <dbReference type="NCBI Taxonomy" id="113540"/>
    <lineage>
        <taxon>Eukaryota</taxon>
        <taxon>Metazoa</taxon>
        <taxon>Chordata</taxon>
        <taxon>Craniata</taxon>
        <taxon>Vertebrata</taxon>
        <taxon>Euteleostomi</taxon>
        <taxon>Actinopterygii</taxon>
        <taxon>Neopterygii</taxon>
        <taxon>Teleostei</taxon>
        <taxon>Osteoglossocephala</taxon>
        <taxon>Osteoglossomorpha</taxon>
        <taxon>Osteoglossiformes</taxon>
        <taxon>Osteoglossidae</taxon>
        <taxon>Scleropages</taxon>
    </lineage>
</organism>
<sequence length="509" mass="56432">MSKINPRVRMIQNSVQANLLQRCNHIREELQQGVKKPYKEVIDICWGDAHSGGTKPLTFVRQCVSVRFLSRSVSCVFQVIAVCIYPELLQETTIAPDVKERARRLLRECPGGSVAGTMDSGQVPVSVPLYVSSGSYAAAKGIPFVQDGVCEFISKRDGGVPSYPEDIFICSGSQNALMFVLKLLVHGKGLAQTGVLTPIPCYPTFVMGLTELGAAMVPYYLCEDDGWCLHVEELRRALATSRSHCNPRILYVINPGNPTGHVQSRESIEEVIRFAAEEELFIFADEVYQDMMHAEGSQFVSYKKVLFEMGPQYSNTVELASFHSVSKGIMGECGLRCGYVELVNLDPSVKQSVTSAFNTERNTAVIGQIALNIMVDPPKPGDPSYPTFSQEVKSIRDNLVHNVRQVQETVEALPGTSFQAGSGGIYAYLRLDLPQKALLQAKEEGTDPDLMYCSRLLEEEGVCLVVGKEHGQQEGTYHIRICIGTTSTRLKEVLRRLKSFHLRFLNEFS</sequence>
<comment type="cofactor">
    <cofactor evidence="1">
        <name>pyridoxal 5'-phosphate</name>
        <dbReference type="ChEBI" id="CHEBI:597326"/>
    </cofactor>
</comment>
<comment type="similarity">
    <text evidence="7">Belongs to the class-I pyridoxal-phosphate-dependent aminotransferase family. Alanine aminotransferase subfamily.</text>
</comment>
<comment type="subunit">
    <text evidence="2">Homodimer.</text>
</comment>
<dbReference type="EMBL" id="JARO02003494">
    <property type="protein sequence ID" value="KPP70363.1"/>
    <property type="molecule type" value="Genomic_DNA"/>
</dbReference>
<dbReference type="PANTHER" id="PTHR11751:SF469">
    <property type="entry name" value="ALANINE TRANSAMINASE"/>
    <property type="match status" value="1"/>
</dbReference>
<dbReference type="InterPro" id="IPR015421">
    <property type="entry name" value="PyrdxlP-dep_Trfase_major"/>
</dbReference>
<dbReference type="FunFam" id="3.40.640.10:FF:000129">
    <property type="entry name" value="Alanine aminotransferase 2"/>
    <property type="match status" value="1"/>
</dbReference>
<evidence type="ECO:0000256" key="8">
    <source>
        <dbReference type="ARBA" id="ARBA00026106"/>
    </source>
</evidence>
<accession>A0A0P7UK55</accession>
<evidence type="ECO:0000256" key="9">
    <source>
        <dbReference type="ARBA" id="ARBA00047412"/>
    </source>
</evidence>
<dbReference type="STRING" id="113540.ENSSFOP00015068075"/>
<evidence type="ECO:0000256" key="6">
    <source>
        <dbReference type="ARBA" id="ARBA00025708"/>
    </source>
</evidence>
<dbReference type="InterPro" id="IPR045088">
    <property type="entry name" value="ALAT1/2-like"/>
</dbReference>
<dbReference type="SUPFAM" id="SSF53383">
    <property type="entry name" value="PLP-dependent transferases"/>
    <property type="match status" value="1"/>
</dbReference>
<dbReference type="GO" id="GO:0004021">
    <property type="term" value="F:L-alanine:2-oxoglutarate aminotransferase activity"/>
    <property type="evidence" value="ECO:0007669"/>
    <property type="project" value="UniProtKB-EC"/>
</dbReference>
<feature type="domain" description="Aminotransferase class I/classII large" evidence="10">
    <location>
        <begin position="136"/>
        <end position="497"/>
    </location>
</feature>
<protein>
    <recommendedName>
        <fullName evidence="8">alanine transaminase</fullName>
        <ecNumber evidence="8">2.6.1.2</ecNumber>
    </recommendedName>
</protein>
<dbReference type="Gene3D" id="1.10.287.1970">
    <property type="match status" value="1"/>
</dbReference>
<comment type="caution">
    <text evidence="11">The sequence shown here is derived from an EMBL/GenBank/DDBJ whole genome shotgun (WGS) entry which is preliminary data.</text>
</comment>
<dbReference type="UniPathway" id="UPA00528">
    <property type="reaction ID" value="UER00586"/>
</dbReference>
<dbReference type="EC" id="2.6.1.2" evidence="8"/>
<proteinExistence type="inferred from homology"/>
<reference evidence="11 12" key="1">
    <citation type="submission" date="2015-08" db="EMBL/GenBank/DDBJ databases">
        <title>The genome of the Asian arowana (Scleropages formosus).</title>
        <authorList>
            <person name="Tan M.H."/>
            <person name="Gan H.M."/>
            <person name="Croft L.J."/>
            <person name="Austin C.M."/>
        </authorList>
    </citation>
    <scope>NUCLEOTIDE SEQUENCE [LARGE SCALE GENOMIC DNA]</scope>
    <source>
        <strain evidence="11">Aro1</strain>
    </source>
</reference>
<gene>
    <name evidence="11" type="ORF">Z043_110812</name>
</gene>
<keyword evidence="5" id="KW-0663">Pyridoxal phosphate</keyword>
<keyword evidence="4 11" id="KW-0808">Transferase</keyword>
<dbReference type="Pfam" id="PF00155">
    <property type="entry name" value="Aminotran_1_2"/>
    <property type="match status" value="1"/>
</dbReference>
<comment type="catalytic activity">
    <reaction evidence="9">
        <text>L-alanine + 2-oxoglutarate = pyruvate + L-glutamate</text>
        <dbReference type="Rhea" id="RHEA:19453"/>
        <dbReference type="ChEBI" id="CHEBI:15361"/>
        <dbReference type="ChEBI" id="CHEBI:16810"/>
        <dbReference type="ChEBI" id="CHEBI:29985"/>
        <dbReference type="ChEBI" id="CHEBI:57972"/>
        <dbReference type="EC" id="2.6.1.2"/>
    </reaction>
</comment>
<dbReference type="PANTHER" id="PTHR11751">
    <property type="entry name" value="ALANINE AMINOTRANSFERASE"/>
    <property type="match status" value="1"/>
</dbReference>
<evidence type="ECO:0000256" key="7">
    <source>
        <dbReference type="ARBA" id="ARBA00025785"/>
    </source>
</evidence>
<evidence type="ECO:0000256" key="1">
    <source>
        <dbReference type="ARBA" id="ARBA00001933"/>
    </source>
</evidence>
<evidence type="ECO:0000256" key="4">
    <source>
        <dbReference type="ARBA" id="ARBA00022679"/>
    </source>
</evidence>
<comment type="pathway">
    <text evidence="6">Amino-acid degradation; L-alanine degradation via transaminase pathway; pyruvate from L-alanine: step 1/1.</text>
</comment>
<dbReference type="InterPro" id="IPR015422">
    <property type="entry name" value="PyrdxlP-dep_Trfase_small"/>
</dbReference>
<dbReference type="AlphaFoldDB" id="A0A0P7UK55"/>
<dbReference type="Gene3D" id="3.90.1150.10">
    <property type="entry name" value="Aspartate Aminotransferase, domain 1"/>
    <property type="match status" value="1"/>
</dbReference>
<dbReference type="Gene3D" id="3.40.640.10">
    <property type="entry name" value="Type I PLP-dependent aspartate aminotransferase-like (Major domain)"/>
    <property type="match status" value="1"/>
</dbReference>
<dbReference type="CDD" id="cd00609">
    <property type="entry name" value="AAT_like"/>
    <property type="match status" value="1"/>
</dbReference>
<evidence type="ECO:0000313" key="12">
    <source>
        <dbReference type="Proteomes" id="UP000034805"/>
    </source>
</evidence>
<evidence type="ECO:0000256" key="2">
    <source>
        <dbReference type="ARBA" id="ARBA00011738"/>
    </source>
</evidence>
<evidence type="ECO:0000259" key="10">
    <source>
        <dbReference type="Pfam" id="PF00155"/>
    </source>
</evidence>
<dbReference type="GO" id="GO:0030170">
    <property type="term" value="F:pyridoxal phosphate binding"/>
    <property type="evidence" value="ECO:0007669"/>
    <property type="project" value="InterPro"/>
</dbReference>
<name>A0A0P7UK55_SCLFO</name>
<evidence type="ECO:0000256" key="3">
    <source>
        <dbReference type="ARBA" id="ARBA00022576"/>
    </source>
</evidence>
<evidence type="ECO:0000313" key="11">
    <source>
        <dbReference type="EMBL" id="KPP70363.1"/>
    </source>
</evidence>
<dbReference type="InterPro" id="IPR015424">
    <property type="entry name" value="PyrdxlP-dep_Trfase"/>
</dbReference>
<keyword evidence="3 11" id="KW-0032">Aminotransferase</keyword>
<dbReference type="Proteomes" id="UP000034805">
    <property type="component" value="Unassembled WGS sequence"/>
</dbReference>